<comment type="caution">
    <text evidence="7">The sequence shown here is derived from an EMBL/GenBank/DDBJ whole genome shotgun (WGS) entry which is preliminary data.</text>
</comment>
<feature type="domain" description="Peptidase S1" evidence="6">
    <location>
        <begin position="15"/>
        <end position="251"/>
    </location>
</feature>
<dbReference type="Proteomes" id="UP000036403">
    <property type="component" value="Unassembled WGS sequence"/>
</dbReference>
<dbReference type="InterPro" id="IPR009003">
    <property type="entry name" value="Peptidase_S1_PA"/>
</dbReference>
<name>A0A0J7K8L5_LASNI</name>
<keyword evidence="4" id="KW-1015">Disulfide bond</keyword>
<dbReference type="InterPro" id="IPR050430">
    <property type="entry name" value="Peptidase_S1"/>
</dbReference>
<evidence type="ECO:0000256" key="2">
    <source>
        <dbReference type="ARBA" id="ARBA00022801"/>
    </source>
</evidence>
<dbReference type="Pfam" id="PF00089">
    <property type="entry name" value="Trypsin"/>
    <property type="match status" value="1"/>
</dbReference>
<feature type="signal peptide" evidence="5">
    <location>
        <begin position="1"/>
        <end position="21"/>
    </location>
</feature>
<dbReference type="OrthoDB" id="10059102at2759"/>
<evidence type="ECO:0000259" key="6">
    <source>
        <dbReference type="PROSITE" id="PS50240"/>
    </source>
</evidence>
<evidence type="ECO:0000313" key="7">
    <source>
        <dbReference type="EMBL" id="KMQ86619.1"/>
    </source>
</evidence>
<keyword evidence="8" id="KW-1185">Reference proteome</keyword>
<dbReference type="PANTHER" id="PTHR24276:SF94">
    <property type="entry name" value="AT20289P-RELATED"/>
    <property type="match status" value="1"/>
</dbReference>
<evidence type="ECO:0000313" key="8">
    <source>
        <dbReference type="Proteomes" id="UP000036403"/>
    </source>
</evidence>
<evidence type="ECO:0000256" key="3">
    <source>
        <dbReference type="ARBA" id="ARBA00022825"/>
    </source>
</evidence>
<dbReference type="STRING" id="67767.A0A0J7K8L5"/>
<protein>
    <submittedName>
        <fullName evidence="7">Peptidase cysteine trypsin</fullName>
    </submittedName>
</protein>
<dbReference type="SUPFAM" id="SSF50494">
    <property type="entry name" value="Trypsin-like serine proteases"/>
    <property type="match status" value="1"/>
</dbReference>
<gene>
    <name evidence="7" type="ORF">RF55_14348</name>
</gene>
<sequence length="252" mass="27920">MLTMLRLTWILIFVAASGINAEEARNNDGDVDISKHPYLALIKRNGRPVCSGAIIDKYHVVTSDRCVPPFEHIWNIMNDIVVVSGTSSLKPGGRSIFVKEMFSQNHHANPLENSVTSGLGVLKLLHPLHFGENVQPIQLSETEVPLGAKLEMVGWMVADRQGKKTAHLKKVTLDRINSQECQSFHKKNISESEFCSRAEPEGELCKGYSGSPLIYEDKLVGVATYGISCSGVPDVHTSIDKNLEYLHEIIKE</sequence>
<dbReference type="Gene3D" id="2.40.10.10">
    <property type="entry name" value="Trypsin-like serine proteases"/>
    <property type="match status" value="1"/>
</dbReference>
<evidence type="ECO:0000256" key="1">
    <source>
        <dbReference type="ARBA" id="ARBA00022670"/>
    </source>
</evidence>
<dbReference type="PANTHER" id="PTHR24276">
    <property type="entry name" value="POLYSERASE-RELATED"/>
    <property type="match status" value="1"/>
</dbReference>
<keyword evidence="5" id="KW-0732">Signal</keyword>
<dbReference type="GO" id="GO:0004252">
    <property type="term" value="F:serine-type endopeptidase activity"/>
    <property type="evidence" value="ECO:0007669"/>
    <property type="project" value="InterPro"/>
</dbReference>
<dbReference type="AlphaFoldDB" id="A0A0J7K8L5"/>
<keyword evidence="3" id="KW-0720">Serine protease</keyword>
<dbReference type="InterPro" id="IPR043504">
    <property type="entry name" value="Peptidase_S1_PA_chymotrypsin"/>
</dbReference>
<keyword evidence="2" id="KW-0378">Hydrolase</keyword>
<reference evidence="7 8" key="1">
    <citation type="submission" date="2015-04" db="EMBL/GenBank/DDBJ databases">
        <title>Lasius niger genome sequencing.</title>
        <authorList>
            <person name="Konorov E.A."/>
            <person name="Nikitin M.A."/>
            <person name="Kirill M.V."/>
            <person name="Chang P."/>
        </authorList>
    </citation>
    <scope>NUCLEOTIDE SEQUENCE [LARGE SCALE GENOMIC DNA]</scope>
    <source>
        <tissue evidence="7">Whole</tissue>
    </source>
</reference>
<accession>A0A0J7K8L5</accession>
<evidence type="ECO:0000256" key="4">
    <source>
        <dbReference type="ARBA" id="ARBA00023157"/>
    </source>
</evidence>
<dbReference type="PROSITE" id="PS50240">
    <property type="entry name" value="TRYPSIN_DOM"/>
    <property type="match status" value="1"/>
</dbReference>
<dbReference type="SMART" id="SM00020">
    <property type="entry name" value="Tryp_SPc"/>
    <property type="match status" value="1"/>
</dbReference>
<dbReference type="EMBL" id="LBMM01011800">
    <property type="protein sequence ID" value="KMQ86619.1"/>
    <property type="molecule type" value="Genomic_DNA"/>
</dbReference>
<dbReference type="InterPro" id="IPR001254">
    <property type="entry name" value="Trypsin_dom"/>
</dbReference>
<dbReference type="GO" id="GO:0006508">
    <property type="term" value="P:proteolysis"/>
    <property type="evidence" value="ECO:0007669"/>
    <property type="project" value="UniProtKB-KW"/>
</dbReference>
<dbReference type="PaxDb" id="67767-A0A0J7K8L5"/>
<keyword evidence="1" id="KW-0645">Protease</keyword>
<evidence type="ECO:0000256" key="5">
    <source>
        <dbReference type="SAM" id="SignalP"/>
    </source>
</evidence>
<organism evidence="7 8">
    <name type="scientific">Lasius niger</name>
    <name type="common">Black garden ant</name>
    <dbReference type="NCBI Taxonomy" id="67767"/>
    <lineage>
        <taxon>Eukaryota</taxon>
        <taxon>Metazoa</taxon>
        <taxon>Ecdysozoa</taxon>
        <taxon>Arthropoda</taxon>
        <taxon>Hexapoda</taxon>
        <taxon>Insecta</taxon>
        <taxon>Pterygota</taxon>
        <taxon>Neoptera</taxon>
        <taxon>Endopterygota</taxon>
        <taxon>Hymenoptera</taxon>
        <taxon>Apocrita</taxon>
        <taxon>Aculeata</taxon>
        <taxon>Formicoidea</taxon>
        <taxon>Formicidae</taxon>
        <taxon>Formicinae</taxon>
        <taxon>Lasius</taxon>
        <taxon>Lasius</taxon>
    </lineage>
</organism>
<proteinExistence type="predicted"/>
<feature type="chain" id="PRO_5005289997" evidence="5">
    <location>
        <begin position="22"/>
        <end position="252"/>
    </location>
</feature>